<keyword evidence="3" id="KW-0964">Secreted</keyword>
<keyword evidence="7" id="KW-1185">Reference proteome</keyword>
<evidence type="ECO:0000256" key="1">
    <source>
        <dbReference type="ARBA" id="ARBA00004340"/>
    </source>
</evidence>
<dbReference type="EMBL" id="KZ993278">
    <property type="protein sequence ID" value="RKP05084.1"/>
    <property type="molecule type" value="Genomic_DNA"/>
</dbReference>
<feature type="compositionally biased region" description="Basic residues" evidence="4">
    <location>
        <begin position="67"/>
        <end position="76"/>
    </location>
</feature>
<feature type="domain" description="Crinkler effector protein N-terminal" evidence="5">
    <location>
        <begin position="5"/>
        <end position="78"/>
    </location>
</feature>
<dbReference type="OrthoDB" id="10534455at2759"/>
<gene>
    <name evidence="6" type="ORF">THASP1DRAFT_33084</name>
</gene>
<dbReference type="InterPro" id="IPR045379">
    <property type="entry name" value="Crinkler_N"/>
</dbReference>
<evidence type="ECO:0000259" key="5">
    <source>
        <dbReference type="Pfam" id="PF20147"/>
    </source>
</evidence>
<name>A0A4P9XHD6_9FUNG</name>
<evidence type="ECO:0000256" key="2">
    <source>
        <dbReference type="ARBA" id="ARBA00004613"/>
    </source>
</evidence>
<feature type="region of interest" description="Disordered" evidence="4">
    <location>
        <begin position="65"/>
        <end position="131"/>
    </location>
</feature>
<organism evidence="6 7">
    <name type="scientific">Thamnocephalis sphaerospora</name>
    <dbReference type="NCBI Taxonomy" id="78915"/>
    <lineage>
        <taxon>Eukaryota</taxon>
        <taxon>Fungi</taxon>
        <taxon>Fungi incertae sedis</taxon>
        <taxon>Zoopagomycota</taxon>
        <taxon>Zoopagomycotina</taxon>
        <taxon>Zoopagomycetes</taxon>
        <taxon>Zoopagales</taxon>
        <taxon>Sigmoideomycetaceae</taxon>
        <taxon>Thamnocephalis</taxon>
    </lineage>
</organism>
<reference evidence="7" key="1">
    <citation type="journal article" date="2018" name="Nat. Microbiol.">
        <title>Leveraging single-cell genomics to expand the fungal tree of life.</title>
        <authorList>
            <person name="Ahrendt S.R."/>
            <person name="Quandt C.A."/>
            <person name="Ciobanu D."/>
            <person name="Clum A."/>
            <person name="Salamov A."/>
            <person name="Andreopoulos B."/>
            <person name="Cheng J.F."/>
            <person name="Woyke T."/>
            <person name="Pelin A."/>
            <person name="Henrissat B."/>
            <person name="Reynolds N.K."/>
            <person name="Benny G.L."/>
            <person name="Smith M.E."/>
            <person name="James T.Y."/>
            <person name="Grigoriev I.V."/>
        </authorList>
    </citation>
    <scope>NUCLEOTIDE SEQUENCE [LARGE SCALE GENOMIC DNA]</scope>
    <source>
        <strain evidence="7">RSA 1356</strain>
    </source>
</reference>
<feature type="compositionally biased region" description="Basic and acidic residues" evidence="4">
    <location>
        <begin position="122"/>
        <end position="131"/>
    </location>
</feature>
<protein>
    <recommendedName>
        <fullName evidence="5">Crinkler effector protein N-terminal domain-containing protein</fullName>
    </recommendedName>
</protein>
<comment type="subcellular location">
    <subcellularLocation>
        <location evidence="1">Host cell</location>
    </subcellularLocation>
    <subcellularLocation>
        <location evidence="2">Secreted</location>
    </subcellularLocation>
</comment>
<dbReference type="GO" id="GO:0005576">
    <property type="term" value="C:extracellular region"/>
    <property type="evidence" value="ECO:0007669"/>
    <property type="project" value="UniProtKB-SubCell"/>
</dbReference>
<dbReference type="Pfam" id="PF20147">
    <property type="entry name" value="Crinkler"/>
    <property type="match status" value="1"/>
</dbReference>
<dbReference type="AlphaFoldDB" id="A0A4P9XHD6"/>
<sequence>MTWVDIWCCALGDDPARQSFRVHARPLDTVYDLKRRVARERPHTSLCDATRLQLYRCVSGQSSSVASKRRRRRRQRQGAQAMVLSSQGDESEETAQAMQPTASLPNSNPMGAESNISAEQRLSTKDKETEPRELECLESQVLDYEPVPLGNGRLARDVLPELFRARFKPPRSGRVLLRVGVQENLTRCM</sequence>
<evidence type="ECO:0000313" key="7">
    <source>
        <dbReference type="Proteomes" id="UP000271241"/>
    </source>
</evidence>
<evidence type="ECO:0000256" key="4">
    <source>
        <dbReference type="SAM" id="MobiDB-lite"/>
    </source>
</evidence>
<feature type="compositionally biased region" description="Polar residues" evidence="4">
    <location>
        <begin position="83"/>
        <end position="121"/>
    </location>
</feature>
<proteinExistence type="predicted"/>
<evidence type="ECO:0000313" key="6">
    <source>
        <dbReference type="EMBL" id="RKP05084.1"/>
    </source>
</evidence>
<evidence type="ECO:0000256" key="3">
    <source>
        <dbReference type="ARBA" id="ARBA00022525"/>
    </source>
</evidence>
<dbReference type="GO" id="GO:0043657">
    <property type="term" value="C:host cell"/>
    <property type="evidence" value="ECO:0007669"/>
    <property type="project" value="UniProtKB-SubCell"/>
</dbReference>
<accession>A0A4P9XHD6</accession>
<dbReference type="Proteomes" id="UP000271241">
    <property type="component" value="Unassembled WGS sequence"/>
</dbReference>